<feature type="coiled-coil region" evidence="15">
    <location>
        <begin position="384"/>
        <end position="421"/>
    </location>
</feature>
<feature type="non-terminal residue" evidence="19">
    <location>
        <position position="1"/>
    </location>
</feature>
<evidence type="ECO:0000259" key="18">
    <source>
        <dbReference type="PROSITE" id="PS51058"/>
    </source>
</evidence>
<dbReference type="Pfam" id="PF12269">
    <property type="entry name" value="CpG_bind_C"/>
    <property type="match status" value="1"/>
</dbReference>
<keyword evidence="8" id="KW-0804">Transcription</keyword>
<dbReference type="InterPro" id="IPR002857">
    <property type="entry name" value="Znf_CXXC"/>
</dbReference>
<reference evidence="19" key="1">
    <citation type="journal article" date="2004" name="Nature">
        <title>Genome duplication in the teleost fish Tetraodon nigroviridis reveals the early vertebrate proto-karyotype.</title>
        <authorList>
            <person name="Jaillon O."/>
            <person name="Aury J.-M."/>
            <person name="Brunet F."/>
            <person name="Petit J.-L."/>
            <person name="Stange-Thomann N."/>
            <person name="Mauceli E."/>
            <person name="Bouneau L."/>
            <person name="Fischer C."/>
            <person name="Ozouf-Costaz C."/>
            <person name="Bernot A."/>
            <person name="Nicaud S."/>
            <person name="Jaffe D."/>
            <person name="Fisher S."/>
            <person name="Lutfalla G."/>
            <person name="Dossat C."/>
            <person name="Segurens B."/>
            <person name="Dasilva C."/>
            <person name="Salanoubat M."/>
            <person name="Levy M."/>
            <person name="Boudet N."/>
            <person name="Castellano S."/>
            <person name="Anthouard V."/>
            <person name="Jubin C."/>
            <person name="Castelli V."/>
            <person name="Katinka M."/>
            <person name="Vacherie B."/>
            <person name="Biemont C."/>
            <person name="Skalli Z."/>
            <person name="Cattolico L."/>
            <person name="Poulain J."/>
            <person name="De Berardinis V."/>
            <person name="Cruaud C."/>
            <person name="Duprat S."/>
            <person name="Brottier P."/>
            <person name="Coutanceau J.-P."/>
            <person name="Gouzy J."/>
            <person name="Parra G."/>
            <person name="Lardier G."/>
            <person name="Chapple C."/>
            <person name="McKernan K.J."/>
            <person name="McEwan P."/>
            <person name="Bosak S."/>
            <person name="Kellis M."/>
            <person name="Volff J.-N."/>
            <person name="Guigo R."/>
            <person name="Zody M.C."/>
            <person name="Mesirov J."/>
            <person name="Lindblad-Toh K."/>
            <person name="Birren B."/>
            <person name="Nusbaum C."/>
            <person name="Kahn D."/>
            <person name="Robinson-Rechavi M."/>
            <person name="Laudet V."/>
            <person name="Schachter V."/>
            <person name="Quetier F."/>
            <person name="Saurin W."/>
            <person name="Scarpelli C."/>
            <person name="Wincker P."/>
            <person name="Lander E.S."/>
            <person name="Weissenbach J."/>
            <person name="Roest Crollius H."/>
        </authorList>
    </citation>
    <scope>NUCLEOTIDE SEQUENCE [LARGE SCALE GENOMIC DNA]</scope>
</reference>
<dbReference type="GO" id="GO:0008270">
    <property type="term" value="F:zinc ion binding"/>
    <property type="evidence" value="ECO:0007669"/>
    <property type="project" value="UniProtKB-KW"/>
</dbReference>
<keyword evidence="6" id="KW-0805">Transcription regulation</keyword>
<keyword evidence="5" id="KW-0862">Zinc</keyword>
<dbReference type="Gene3D" id="3.30.40.10">
    <property type="entry name" value="Zinc/RING finger domain, C3HC4 (zinc finger)"/>
    <property type="match status" value="1"/>
</dbReference>
<feature type="compositionally biased region" description="Basic residues" evidence="16">
    <location>
        <begin position="301"/>
        <end position="314"/>
    </location>
</feature>
<evidence type="ECO:0000313" key="19">
    <source>
        <dbReference type="EMBL" id="CAF96880.1"/>
    </source>
</evidence>
<dbReference type="Pfam" id="PF00628">
    <property type="entry name" value="PHD"/>
    <property type="match status" value="1"/>
</dbReference>
<evidence type="ECO:0000256" key="8">
    <source>
        <dbReference type="ARBA" id="ARBA00023163"/>
    </source>
</evidence>
<feature type="compositionally biased region" description="Basic and acidic residues" evidence="16">
    <location>
        <begin position="315"/>
        <end position="326"/>
    </location>
</feature>
<dbReference type="InterPro" id="IPR019786">
    <property type="entry name" value="Zinc_finger_PHD-type_CS"/>
</dbReference>
<evidence type="ECO:0000256" key="3">
    <source>
        <dbReference type="ARBA" id="ARBA00022723"/>
    </source>
</evidence>
<dbReference type="FunFam" id="3.30.40.10:FF:000138">
    <property type="entry name" value="CXXC-type zinc finger protein 1"/>
    <property type="match status" value="1"/>
</dbReference>
<feature type="domain" description="CXXC-type" evidence="18">
    <location>
        <begin position="123"/>
        <end position="171"/>
    </location>
</feature>
<dbReference type="PROSITE" id="PS50016">
    <property type="entry name" value="ZF_PHD_2"/>
    <property type="match status" value="1"/>
</dbReference>
<dbReference type="KEGG" id="tng:GSTEN00014067G001"/>
<sequence length="461" mass="54423">DSDLSDNEPAPGPEGSSMEGENAPLYCICRKPDINCFMIGCDNCNEWFHGHCINITEKMAKAIREWYCMRCRDKYPSLEIKYRSKKSRDKEVEPERSERQYSTPSTPEYRSERRRGSKVMWKSVSKSVRMCGECEPCRRTEDCAQCDFCKDMKKFGGPNKIRQKCRFRQCEVRARVSVYERVNLFLQKMLRVKEEEMSARERRDSSYHRRRRYSDDYDSEVELYQQYKAAGLDAKLLHMVRRAFPSSHLSFRVIKSCSFFVVQTYLSDEDDDLYMSPVMRKKAVKVKHVKRREKKFDKKKESRRHKQKQKHKDRTRYGERGDLRDSSGHRQCLGPGCVAASRPNSKYCSEDCGMKLAANRIYEILPQRIQQWQQSPCIAEEHGKKQLERIRREQQNARLRLTEMERRFHELEGIIAKAKQQAVNEGDSDDTDLQIFCVSCSHPVNPKVALRHMERCYAKVE</sequence>
<comment type="function">
    <text evidence="11">Transcriptional activator that exhibits a unique DNA binding specificity for CpG unmethylated motifs with a preference for CpGG.</text>
</comment>
<evidence type="ECO:0000256" key="13">
    <source>
        <dbReference type="ARBA" id="ARBA00081451"/>
    </source>
</evidence>
<dbReference type="EMBL" id="CAAE01014528">
    <property type="protein sequence ID" value="CAF96880.1"/>
    <property type="molecule type" value="Genomic_DNA"/>
</dbReference>
<dbReference type="InterPro" id="IPR011011">
    <property type="entry name" value="Znf_FYVE_PHD"/>
</dbReference>
<feature type="compositionally biased region" description="Basic and acidic residues" evidence="16">
    <location>
        <begin position="86"/>
        <end position="99"/>
    </location>
</feature>
<evidence type="ECO:0000256" key="14">
    <source>
        <dbReference type="PROSITE-ProRule" id="PRU00509"/>
    </source>
</evidence>
<dbReference type="SUPFAM" id="SSF57903">
    <property type="entry name" value="FYVE/PHD zinc finger"/>
    <property type="match status" value="1"/>
</dbReference>
<dbReference type="SMART" id="SM00249">
    <property type="entry name" value="PHD"/>
    <property type="match status" value="1"/>
</dbReference>
<evidence type="ECO:0000256" key="7">
    <source>
        <dbReference type="ARBA" id="ARBA00023125"/>
    </source>
</evidence>
<keyword evidence="15" id="KW-0175">Coiled coil</keyword>
<dbReference type="GO" id="GO:0048188">
    <property type="term" value="C:Set1C/COMPASS complex"/>
    <property type="evidence" value="ECO:0007669"/>
    <property type="project" value="InterPro"/>
</dbReference>
<dbReference type="InterPro" id="IPR013083">
    <property type="entry name" value="Znf_RING/FYVE/PHD"/>
</dbReference>
<dbReference type="InterPro" id="IPR001965">
    <property type="entry name" value="Znf_PHD"/>
</dbReference>
<feature type="region of interest" description="Disordered" evidence="16">
    <location>
        <begin position="86"/>
        <end position="114"/>
    </location>
</feature>
<evidence type="ECO:0000256" key="9">
    <source>
        <dbReference type="ARBA" id="ARBA00023242"/>
    </source>
</evidence>
<feature type="domain" description="PHD-type" evidence="17">
    <location>
        <begin position="24"/>
        <end position="74"/>
    </location>
</feature>
<keyword evidence="9" id="KW-0539">Nucleus</keyword>
<dbReference type="InterPro" id="IPR019787">
    <property type="entry name" value="Znf_PHD-finger"/>
</dbReference>
<keyword evidence="4 14" id="KW-0863">Zinc-finger</keyword>
<reference evidence="19" key="2">
    <citation type="submission" date="2004-02" db="EMBL/GenBank/DDBJ databases">
        <authorList>
            <consortium name="Genoscope"/>
            <consortium name="Whitehead Institute Centre for Genome Research"/>
        </authorList>
    </citation>
    <scope>NUCLEOTIDE SEQUENCE</scope>
</reference>
<evidence type="ECO:0000256" key="15">
    <source>
        <dbReference type="SAM" id="Coils"/>
    </source>
</evidence>
<evidence type="ECO:0000256" key="2">
    <source>
        <dbReference type="ARBA" id="ARBA00022553"/>
    </source>
</evidence>
<evidence type="ECO:0000256" key="16">
    <source>
        <dbReference type="SAM" id="MobiDB-lite"/>
    </source>
</evidence>
<comment type="caution">
    <text evidence="19">The sequence shown here is derived from an EMBL/GenBank/DDBJ whole genome shotgun (WGS) entry which is preliminary data.</text>
</comment>
<dbReference type="GO" id="GO:0003677">
    <property type="term" value="F:DNA binding"/>
    <property type="evidence" value="ECO:0007669"/>
    <property type="project" value="UniProtKB-KW"/>
</dbReference>
<keyword evidence="7" id="KW-0238">DNA-binding</keyword>
<dbReference type="InterPro" id="IPR037869">
    <property type="entry name" value="Spp1/CFP1"/>
</dbReference>
<evidence type="ECO:0000256" key="11">
    <source>
        <dbReference type="ARBA" id="ARBA00056449"/>
    </source>
</evidence>
<keyword evidence="2" id="KW-0597">Phosphoprotein</keyword>
<evidence type="ECO:0000256" key="6">
    <source>
        <dbReference type="ARBA" id="ARBA00023015"/>
    </source>
</evidence>
<dbReference type="CDD" id="cd15553">
    <property type="entry name" value="PHD_Cfp1"/>
    <property type="match status" value="1"/>
</dbReference>
<evidence type="ECO:0000256" key="1">
    <source>
        <dbReference type="ARBA" id="ARBA00004123"/>
    </source>
</evidence>
<feature type="region of interest" description="Disordered" evidence="16">
    <location>
        <begin position="286"/>
        <end position="326"/>
    </location>
</feature>
<evidence type="ECO:0000256" key="12">
    <source>
        <dbReference type="ARBA" id="ARBA00079319"/>
    </source>
</evidence>
<comment type="subcellular location">
    <subcellularLocation>
        <location evidence="1">Nucleus</location>
    </subcellularLocation>
</comment>
<evidence type="ECO:0000256" key="4">
    <source>
        <dbReference type="ARBA" id="ARBA00022771"/>
    </source>
</evidence>
<evidence type="ECO:0000256" key="5">
    <source>
        <dbReference type="ARBA" id="ARBA00022833"/>
    </source>
</evidence>
<dbReference type="OrthoDB" id="419183at2759"/>
<proteinExistence type="predicted"/>
<accession>Q4SR52</accession>
<evidence type="ECO:0000256" key="10">
    <source>
        <dbReference type="ARBA" id="ARBA00023828"/>
    </source>
</evidence>
<evidence type="ECO:0000259" key="17">
    <source>
        <dbReference type="PROSITE" id="PS50016"/>
    </source>
</evidence>
<dbReference type="AlphaFoldDB" id="Q4SR52"/>
<dbReference type="GO" id="GO:0045893">
    <property type="term" value="P:positive regulation of DNA-templated transcription"/>
    <property type="evidence" value="ECO:0007669"/>
    <property type="project" value="TreeGrafter"/>
</dbReference>
<keyword evidence="3" id="KW-0479">Metal-binding</keyword>
<gene>
    <name evidence="19" type="ORF">GSTENG00014067001</name>
</gene>
<organism evidence="19">
    <name type="scientific">Tetraodon nigroviridis</name>
    <name type="common">Spotted green pufferfish</name>
    <name type="synonym">Chelonodon nigroviridis</name>
    <dbReference type="NCBI Taxonomy" id="99883"/>
    <lineage>
        <taxon>Eukaryota</taxon>
        <taxon>Metazoa</taxon>
        <taxon>Chordata</taxon>
        <taxon>Craniata</taxon>
        <taxon>Vertebrata</taxon>
        <taxon>Euteleostomi</taxon>
        <taxon>Actinopterygii</taxon>
        <taxon>Neopterygii</taxon>
        <taxon>Teleostei</taxon>
        <taxon>Neoteleostei</taxon>
        <taxon>Acanthomorphata</taxon>
        <taxon>Eupercaria</taxon>
        <taxon>Tetraodontiformes</taxon>
        <taxon>Tetradontoidea</taxon>
        <taxon>Tetraodontidae</taxon>
        <taxon>Tetraodon</taxon>
    </lineage>
</organism>
<protein>
    <recommendedName>
        <fullName evidence="10">CXXC-type zinc finger protein 1</fullName>
    </recommendedName>
    <alternativeName>
        <fullName evidence="12">CpG-binding protein</fullName>
    </alternativeName>
    <alternativeName>
        <fullName evidence="13">PHD finger and CXXC domain-containing protein 1</fullName>
    </alternativeName>
</protein>
<dbReference type="InterPro" id="IPR022056">
    <property type="entry name" value="CpG-bd_C"/>
</dbReference>
<dbReference type="PROSITE" id="PS51058">
    <property type="entry name" value="ZF_CXXC"/>
    <property type="match status" value="1"/>
</dbReference>
<dbReference type="PROSITE" id="PS01359">
    <property type="entry name" value="ZF_PHD_1"/>
    <property type="match status" value="1"/>
</dbReference>
<dbReference type="Pfam" id="PF02008">
    <property type="entry name" value="zf-CXXC"/>
    <property type="match status" value="1"/>
</dbReference>
<name>Q4SR52_TETNG</name>
<dbReference type="PANTHER" id="PTHR46174:SF4">
    <property type="entry name" value="CXXC-TYPE ZINC FINGER PROTEIN 1"/>
    <property type="match status" value="1"/>
</dbReference>
<dbReference type="PANTHER" id="PTHR46174">
    <property type="entry name" value="CXXC-TYPE ZINC FINGER PROTEIN 1"/>
    <property type="match status" value="1"/>
</dbReference>